<feature type="domain" description="Fatty acid desaturase" evidence="2">
    <location>
        <begin position="70"/>
        <end position="307"/>
    </location>
</feature>
<evidence type="ECO:0000313" key="3">
    <source>
        <dbReference type="EMBL" id="RMT71124.1"/>
    </source>
</evidence>
<comment type="caution">
    <text evidence="3">The sequence shown here is derived from an EMBL/GenBank/DDBJ whole genome shotgun (WGS) entry which is preliminary data.</text>
</comment>
<protein>
    <submittedName>
        <fullName evidence="3">Fatty acid desaturase</fullName>
    </submittedName>
</protein>
<dbReference type="GO" id="GO:0016020">
    <property type="term" value="C:membrane"/>
    <property type="evidence" value="ECO:0007669"/>
    <property type="project" value="GOC"/>
</dbReference>
<sequence length="338" mass="37809">MVKTIELDAMDSDAYDRRAERATLARDHQQLTTDLRQLSGWRQGVQIGVQWGVIVSAIAMAELTDSTLICMLALLIIATRQHALLVLMHDAAHVLLSRDKRRNDLLSSVFLTFPMTLSTSRYRAHHIAHHKHLNTAQDPDYADAFAPPDSGQFWQALLRDISGLSTLQSLRTMDSFSVVGLFTSPSPSNRTERRQALIFYACVLALVTAFHAWIGVLLYWLAPLVFFLPPILRIRSLSEHAGLSTQNVARDARSVSPGWLERLLFAPCNINRHWEHHLFQQVPSYYLGTLSRRLALHLPGSAAACNTRGYLLGGRCMLTELYGADGQARSLASLDQEA</sequence>
<evidence type="ECO:0000256" key="1">
    <source>
        <dbReference type="SAM" id="Phobius"/>
    </source>
</evidence>
<proteinExistence type="predicted"/>
<name>A0A0Q0DZP1_PSESX</name>
<dbReference type="RefSeq" id="WP_019333820.1">
    <property type="nucleotide sequence ID" value="NZ_BQUU01000003.1"/>
</dbReference>
<dbReference type="InterPro" id="IPR005804">
    <property type="entry name" value="FA_desaturase_dom"/>
</dbReference>
<dbReference type="GO" id="GO:0046513">
    <property type="term" value="P:ceramide biosynthetic process"/>
    <property type="evidence" value="ECO:0007669"/>
    <property type="project" value="TreeGrafter"/>
</dbReference>
<organism evidence="3 4">
    <name type="scientific">Pseudomonas syringae pv. theae</name>
    <dbReference type="NCBI Taxonomy" id="103985"/>
    <lineage>
        <taxon>Bacteria</taxon>
        <taxon>Pseudomonadati</taxon>
        <taxon>Pseudomonadota</taxon>
        <taxon>Gammaproteobacteria</taxon>
        <taxon>Pseudomonadales</taxon>
        <taxon>Pseudomonadaceae</taxon>
        <taxon>Pseudomonas</taxon>
        <taxon>Pseudomonas syringae</taxon>
    </lineage>
</organism>
<evidence type="ECO:0000313" key="4">
    <source>
        <dbReference type="Proteomes" id="UP000282636"/>
    </source>
</evidence>
<dbReference type="Proteomes" id="UP000282636">
    <property type="component" value="Unassembled WGS sequence"/>
</dbReference>
<keyword evidence="1" id="KW-0472">Membrane</keyword>
<reference evidence="3 4" key="1">
    <citation type="submission" date="2018-08" db="EMBL/GenBank/DDBJ databases">
        <title>Recombination of ecologically and evolutionarily significant loci maintains genetic cohesion in the Pseudomonas syringae species complex.</title>
        <authorList>
            <person name="Dillon M."/>
            <person name="Thakur S."/>
            <person name="Almeida R.N.D."/>
            <person name="Weir B.S."/>
            <person name="Guttman D.S."/>
        </authorList>
    </citation>
    <scope>NUCLEOTIDE SEQUENCE [LARGE SCALE GENOMIC DNA]</scope>
    <source>
        <strain evidence="3 4">ICMP 3934</strain>
    </source>
</reference>
<dbReference type="EMBL" id="RBTL01000097">
    <property type="protein sequence ID" value="RMT71124.1"/>
    <property type="molecule type" value="Genomic_DNA"/>
</dbReference>
<gene>
    <name evidence="3" type="ORF">ALP44_00766</name>
</gene>
<dbReference type="Pfam" id="PF00487">
    <property type="entry name" value="FA_desaturase"/>
    <property type="match status" value="1"/>
</dbReference>
<dbReference type="PANTHER" id="PTHR12879">
    <property type="entry name" value="SPHINGOLIPID DELTA 4 DESATURASE/C-4 HYDROXYLASE PROTEIN DES2"/>
    <property type="match status" value="1"/>
</dbReference>
<accession>A0A0Q0DZP1</accession>
<dbReference type="CDD" id="cd03510">
    <property type="entry name" value="Rhizobitoxine-FADS-like"/>
    <property type="match status" value="1"/>
</dbReference>
<feature type="transmembrane region" description="Helical" evidence="1">
    <location>
        <begin position="197"/>
        <end position="222"/>
    </location>
</feature>
<keyword evidence="1" id="KW-1133">Transmembrane helix</keyword>
<dbReference type="PANTHER" id="PTHR12879:SF8">
    <property type="entry name" value="SPHINGOLIPID DELTA(4)-DESATURASE DES1"/>
    <property type="match status" value="1"/>
</dbReference>
<dbReference type="AlphaFoldDB" id="A0A0Q0DZP1"/>
<keyword evidence="1" id="KW-0812">Transmembrane</keyword>
<dbReference type="GO" id="GO:0042284">
    <property type="term" value="F:sphingolipid delta-4 desaturase activity"/>
    <property type="evidence" value="ECO:0007669"/>
    <property type="project" value="TreeGrafter"/>
</dbReference>
<evidence type="ECO:0000259" key="2">
    <source>
        <dbReference type="Pfam" id="PF00487"/>
    </source>
</evidence>